<dbReference type="PANTHER" id="PTHR33361">
    <property type="entry name" value="GLR0591 PROTEIN"/>
    <property type="match status" value="1"/>
</dbReference>
<dbReference type="PANTHER" id="PTHR33361:SF2">
    <property type="entry name" value="DUF885 DOMAIN-CONTAINING PROTEIN"/>
    <property type="match status" value="1"/>
</dbReference>
<keyword evidence="3" id="KW-1185">Reference proteome</keyword>
<gene>
    <name evidence="2" type="ORF">QO010_002172</name>
</gene>
<protein>
    <submittedName>
        <fullName evidence="2">Uncharacterized protein (DUF885 family)</fullName>
    </submittedName>
</protein>
<comment type="caution">
    <text evidence="2">The sequence shown here is derived from an EMBL/GenBank/DDBJ whole genome shotgun (WGS) entry which is preliminary data.</text>
</comment>
<name>A0ABU0IQV0_9CAUL</name>
<dbReference type="Proteomes" id="UP001228905">
    <property type="component" value="Unassembled WGS sequence"/>
</dbReference>
<dbReference type="RefSeq" id="WP_307349027.1">
    <property type="nucleotide sequence ID" value="NZ_JAUSVS010000003.1"/>
</dbReference>
<sequence length="587" mass="64402">MIRSRLILAGLAAAFMMSGPGVAEQSSFSPWDSLSADYVAFTHEQDPIRAGARGDAEALRRWPDNSPANLARQAKTLKGFQARLAAIPTEGLSETDALSKAMMARQAAVSLESIALDEARLAFRNGEGFYTTPDGVAQATTLSDEAEAQAWLARMAGVSAYFERETANLQRGIDTRFTQPTLVTQRAIEVVEKAAALPAEQSPLLIPLATLPDSLPAARRAELRAQALKIIETSVKPAQRRLAVFLRERYLPASRPALGVSTLPGGPAYYAFVVRRETTTDLTPQQIHDLGLKEVARIRARMQEVMDEVGFKGDVRAFSDSLRADPANFAPNAQVYAEKLGELAKRVDYLLPRYFGTLPRLTYGVRAKPAALESTSDGYLVGSPESGQAGQVVYAASGATREPLYNMPAWFLHEGVPGHHLQIALAQENTGLPEYRRNDDITAYVEGWALYAERLGEDLGVYRTPQEKFGRLSMEMWRACRLVIDTGLHAMGWSRDQAAACLKDNTAMTNEAIYGEVDRYIGWPAQALGYKIGELRIEAMRAEAEEALGSRFDIRAFHDVVLGAGALPMDLLEKRVDVWIAEKKAAR</sequence>
<evidence type="ECO:0000256" key="1">
    <source>
        <dbReference type="SAM" id="SignalP"/>
    </source>
</evidence>
<accession>A0ABU0IQV0</accession>
<organism evidence="2 3">
    <name type="scientific">Caulobacter ginsengisoli</name>
    <dbReference type="NCBI Taxonomy" id="400775"/>
    <lineage>
        <taxon>Bacteria</taxon>
        <taxon>Pseudomonadati</taxon>
        <taxon>Pseudomonadota</taxon>
        <taxon>Alphaproteobacteria</taxon>
        <taxon>Caulobacterales</taxon>
        <taxon>Caulobacteraceae</taxon>
        <taxon>Caulobacter</taxon>
    </lineage>
</organism>
<keyword evidence="1" id="KW-0732">Signal</keyword>
<reference evidence="2 3" key="1">
    <citation type="submission" date="2023-07" db="EMBL/GenBank/DDBJ databases">
        <title>Genomic Encyclopedia of Type Strains, Phase IV (KMG-IV): sequencing the most valuable type-strain genomes for metagenomic binning, comparative biology and taxonomic classification.</title>
        <authorList>
            <person name="Goeker M."/>
        </authorList>
    </citation>
    <scope>NUCLEOTIDE SEQUENCE [LARGE SCALE GENOMIC DNA]</scope>
    <source>
        <strain evidence="2 3">DSM 18695</strain>
    </source>
</reference>
<evidence type="ECO:0000313" key="3">
    <source>
        <dbReference type="Proteomes" id="UP001228905"/>
    </source>
</evidence>
<dbReference type="InterPro" id="IPR010281">
    <property type="entry name" value="DUF885"/>
</dbReference>
<proteinExistence type="predicted"/>
<feature type="chain" id="PRO_5047532681" evidence="1">
    <location>
        <begin position="24"/>
        <end position="587"/>
    </location>
</feature>
<dbReference type="Pfam" id="PF05960">
    <property type="entry name" value="DUF885"/>
    <property type="match status" value="1"/>
</dbReference>
<evidence type="ECO:0000313" key="2">
    <source>
        <dbReference type="EMBL" id="MDQ0464391.1"/>
    </source>
</evidence>
<dbReference type="EMBL" id="JAUSVS010000003">
    <property type="protein sequence ID" value="MDQ0464391.1"/>
    <property type="molecule type" value="Genomic_DNA"/>
</dbReference>
<feature type="signal peptide" evidence="1">
    <location>
        <begin position="1"/>
        <end position="23"/>
    </location>
</feature>